<dbReference type="PRINTS" id="PR01438">
    <property type="entry name" value="UNVRSLSTRESS"/>
</dbReference>
<evidence type="ECO:0000313" key="3">
    <source>
        <dbReference type="EMBL" id="KZE75441.1"/>
    </source>
</evidence>
<dbReference type="SUPFAM" id="SSF52402">
    <property type="entry name" value="Adenine nucleotide alpha hydrolases-like"/>
    <property type="match status" value="2"/>
</dbReference>
<dbReference type="InterPro" id="IPR006015">
    <property type="entry name" value="Universal_stress_UspA"/>
</dbReference>
<evidence type="ECO:0000256" key="1">
    <source>
        <dbReference type="ARBA" id="ARBA00008791"/>
    </source>
</evidence>
<dbReference type="PANTHER" id="PTHR46268:SF6">
    <property type="entry name" value="UNIVERSAL STRESS PROTEIN UP12"/>
    <property type="match status" value="1"/>
</dbReference>
<dbReference type="PANTHER" id="PTHR46268">
    <property type="entry name" value="STRESS RESPONSE PROTEIN NHAX"/>
    <property type="match status" value="1"/>
</dbReference>
<dbReference type="Proteomes" id="UP000183077">
    <property type="component" value="Unassembled WGS sequence"/>
</dbReference>
<dbReference type="EMBL" id="LQNU01000083">
    <property type="protein sequence ID" value="KZE75441.1"/>
    <property type="molecule type" value="Genomic_DNA"/>
</dbReference>
<dbReference type="CDD" id="cd00293">
    <property type="entry name" value="USP-like"/>
    <property type="match status" value="2"/>
</dbReference>
<reference evidence="3 5" key="1">
    <citation type="submission" date="2016-01" db="EMBL/GenBank/DDBJ databases">
        <title>Whole genome sequencing of Myroides marinus L41.</title>
        <authorList>
            <person name="Hong K.W."/>
        </authorList>
    </citation>
    <scope>NUCLEOTIDE SEQUENCE [LARGE SCALE GENOMIC DNA]</scope>
    <source>
        <strain evidence="3 5">L41</strain>
    </source>
</reference>
<organism evidence="3 5">
    <name type="scientific">Myroides marinus</name>
    <dbReference type="NCBI Taxonomy" id="703342"/>
    <lineage>
        <taxon>Bacteria</taxon>
        <taxon>Pseudomonadati</taxon>
        <taxon>Bacteroidota</taxon>
        <taxon>Flavobacteriia</taxon>
        <taxon>Flavobacteriales</taxon>
        <taxon>Flavobacteriaceae</taxon>
        <taxon>Myroides</taxon>
    </lineage>
</organism>
<reference evidence="4 6" key="2">
    <citation type="submission" date="2016-10" db="EMBL/GenBank/DDBJ databases">
        <authorList>
            <person name="de Groot N.N."/>
        </authorList>
    </citation>
    <scope>NUCLEOTIDE SEQUENCE [LARGE SCALE GENOMIC DNA]</scope>
    <source>
        <strain evidence="4 6">DSM 23048</strain>
    </source>
</reference>
<dbReference type="Pfam" id="PF00582">
    <property type="entry name" value="Usp"/>
    <property type="match status" value="2"/>
</dbReference>
<gene>
    <name evidence="3" type="ORF">AV926_01525</name>
    <name evidence="4" type="ORF">SAMN04488018_102107</name>
</gene>
<name>A0A163VV34_9FLAO</name>
<dbReference type="OrthoDB" id="9788959at2"/>
<evidence type="ECO:0000259" key="2">
    <source>
        <dbReference type="Pfam" id="PF00582"/>
    </source>
</evidence>
<accession>A0A163VV34</accession>
<dbReference type="InterPro" id="IPR014729">
    <property type="entry name" value="Rossmann-like_a/b/a_fold"/>
</dbReference>
<proteinExistence type="inferred from homology"/>
<sequence length="276" mass="30432">MKKILVPTDFSTQAYNAIKVAACIAQKSDNAEILLLHILDLPQQGSDSVQKGTPAPEVMFFKNAAEEKLKELALSKIFEGIKVSTSLILDRTAYGVTKTAETNNVDLIVMGSHGASGAREYFVGSNTQKVVRTSEAPVLVIKGDGDDFKVNDLVFASDFTDGMKEPFKRILRLHNMFKTNLHLLMVNTPNSFKPTHVAEEILDNFLEDITETEYDLSIYNDLTVEKGILNFAKKVNSDLITIATHGRTGLAHFFNGSISEDLVNHSPISVLTIKID</sequence>
<comment type="similarity">
    <text evidence="1">Belongs to the universal stress protein A family.</text>
</comment>
<evidence type="ECO:0000313" key="5">
    <source>
        <dbReference type="Proteomes" id="UP000076630"/>
    </source>
</evidence>
<dbReference type="Gene3D" id="3.40.50.620">
    <property type="entry name" value="HUPs"/>
    <property type="match status" value="2"/>
</dbReference>
<keyword evidence="5" id="KW-1185">Reference proteome</keyword>
<evidence type="ECO:0000313" key="4">
    <source>
        <dbReference type="EMBL" id="SEI58968.1"/>
    </source>
</evidence>
<dbReference type="AlphaFoldDB" id="A0A163VV34"/>
<protein>
    <submittedName>
        <fullName evidence="4">Nucleotide-binding universal stress protein, UspA family</fullName>
    </submittedName>
    <submittedName>
        <fullName evidence="3">Universal stress protein UspA</fullName>
    </submittedName>
</protein>
<feature type="domain" description="UspA" evidence="2">
    <location>
        <begin position="1"/>
        <end position="142"/>
    </location>
</feature>
<feature type="domain" description="UspA" evidence="2">
    <location>
        <begin position="223"/>
        <end position="274"/>
    </location>
</feature>
<dbReference type="InterPro" id="IPR006016">
    <property type="entry name" value="UspA"/>
</dbReference>
<dbReference type="GeneID" id="82255798"/>
<dbReference type="Proteomes" id="UP000076630">
    <property type="component" value="Unassembled WGS sequence"/>
</dbReference>
<dbReference type="RefSeq" id="WP_038985964.1">
    <property type="nucleotide sequence ID" value="NZ_FNYS01000002.1"/>
</dbReference>
<dbReference type="EMBL" id="FNYS01000002">
    <property type="protein sequence ID" value="SEI58968.1"/>
    <property type="molecule type" value="Genomic_DNA"/>
</dbReference>
<evidence type="ECO:0000313" key="6">
    <source>
        <dbReference type="Proteomes" id="UP000183077"/>
    </source>
</evidence>